<evidence type="ECO:0000256" key="3">
    <source>
        <dbReference type="ARBA" id="ARBA00022475"/>
    </source>
</evidence>
<evidence type="ECO:0000313" key="9">
    <source>
        <dbReference type="Proteomes" id="UP000198815"/>
    </source>
</evidence>
<dbReference type="Pfam" id="PF00375">
    <property type="entry name" value="SDF"/>
    <property type="match status" value="1"/>
</dbReference>
<feature type="transmembrane region" description="Helical" evidence="7">
    <location>
        <begin position="217"/>
        <end position="242"/>
    </location>
</feature>
<dbReference type="InterPro" id="IPR001991">
    <property type="entry name" value="Na-dicarboxylate_symporter"/>
</dbReference>
<comment type="subcellular location">
    <subcellularLocation>
        <location evidence="1">Cell membrane</location>
        <topology evidence="1">Multi-pass membrane protein</topology>
    </subcellularLocation>
</comment>
<feature type="transmembrane region" description="Helical" evidence="7">
    <location>
        <begin position="248"/>
        <end position="273"/>
    </location>
</feature>
<gene>
    <name evidence="8" type="ORF">SAMN05443377_13026</name>
</gene>
<evidence type="ECO:0000313" key="8">
    <source>
        <dbReference type="EMBL" id="SES01620.1"/>
    </source>
</evidence>
<feature type="transmembrane region" description="Helical" evidence="7">
    <location>
        <begin position="24"/>
        <end position="45"/>
    </location>
</feature>
<dbReference type="PANTHER" id="PTHR42865:SF7">
    <property type="entry name" value="PROTON_GLUTAMATE-ASPARTATE SYMPORTER"/>
    <property type="match status" value="1"/>
</dbReference>
<keyword evidence="3" id="KW-1003">Cell membrane</keyword>
<feature type="transmembrane region" description="Helical" evidence="7">
    <location>
        <begin position="362"/>
        <end position="385"/>
    </location>
</feature>
<sequence>MPASSIAKTAGNNSQRGPLIHLSFGVKVLIGLAVGIVLGAVARIAHLEWLATTLSTVGSVFVTLLRAVVVPLVLFALIVSVWNLRKVANAAKLAVSTLVWFAITSAIAVTIGLVIGIIANPGRHAAVNTSGARAVDTTGSWLDFLKSIVPGNALGATVTNSVSGSGGSLTVTGTVGFNVLQVVVIGIALGAAALAVGQKATPFVDFSASALEIFQKITWWVILLSPIGSAGLIGKAIASYGWGLVRPLGVFTISVYLGCLLVLFGVYPALLALHGLPPRHFFAGAWPAIQLAFVSRSSVGTLPVTERNAIALGVPREYVSFAVPIGATTKMDGCAAIYPALAAITVAQLFGIHLAWSDYLLIAFVSIVGSAATAGLTGAFVMLTLTLSTIGLPLEGAGLLLAIDPILDMVRTATNVAGQIVVPLIVSKRAAILDQAAYEADRSLGANAGFPGSADEAVPV</sequence>
<dbReference type="EMBL" id="FOGZ01000030">
    <property type="protein sequence ID" value="SES01620.1"/>
    <property type="molecule type" value="Genomic_DNA"/>
</dbReference>
<evidence type="ECO:0000256" key="2">
    <source>
        <dbReference type="ARBA" id="ARBA00022448"/>
    </source>
</evidence>
<accession>A0A1H9TW68</accession>
<evidence type="ECO:0000256" key="1">
    <source>
        <dbReference type="ARBA" id="ARBA00004651"/>
    </source>
</evidence>
<evidence type="ECO:0000256" key="6">
    <source>
        <dbReference type="ARBA" id="ARBA00023136"/>
    </source>
</evidence>
<evidence type="ECO:0000256" key="5">
    <source>
        <dbReference type="ARBA" id="ARBA00022989"/>
    </source>
</evidence>
<dbReference type="GO" id="GO:0005886">
    <property type="term" value="C:plasma membrane"/>
    <property type="evidence" value="ECO:0007669"/>
    <property type="project" value="UniProtKB-SubCell"/>
</dbReference>
<evidence type="ECO:0000256" key="7">
    <source>
        <dbReference type="SAM" id="Phobius"/>
    </source>
</evidence>
<feature type="transmembrane region" description="Helical" evidence="7">
    <location>
        <begin position="175"/>
        <end position="196"/>
    </location>
</feature>
<name>A0A1H9TW68_9ACTN</name>
<dbReference type="GO" id="GO:0006835">
    <property type="term" value="P:dicarboxylic acid transport"/>
    <property type="evidence" value="ECO:0007669"/>
    <property type="project" value="TreeGrafter"/>
</dbReference>
<protein>
    <submittedName>
        <fullName evidence="8">Na+/H+-dicarboxylate symporter</fullName>
    </submittedName>
</protein>
<proteinExistence type="predicted"/>
<dbReference type="GO" id="GO:0015293">
    <property type="term" value="F:symporter activity"/>
    <property type="evidence" value="ECO:0007669"/>
    <property type="project" value="UniProtKB-KW"/>
</dbReference>
<dbReference type="RefSeq" id="WP_091971187.1">
    <property type="nucleotide sequence ID" value="NZ_FOGZ01000030.1"/>
</dbReference>
<feature type="transmembrane region" description="Helical" evidence="7">
    <location>
        <begin position="93"/>
        <end position="119"/>
    </location>
</feature>
<feature type="transmembrane region" description="Helical" evidence="7">
    <location>
        <begin position="335"/>
        <end position="356"/>
    </location>
</feature>
<feature type="transmembrane region" description="Helical" evidence="7">
    <location>
        <begin position="57"/>
        <end position="81"/>
    </location>
</feature>
<dbReference type="PANTHER" id="PTHR42865">
    <property type="entry name" value="PROTON/GLUTAMATE-ASPARTATE SYMPORTER"/>
    <property type="match status" value="1"/>
</dbReference>
<keyword evidence="9" id="KW-1185">Reference proteome</keyword>
<organism evidence="8 9">
    <name type="scientific">Propionibacterium cyclohexanicum</name>
    <dbReference type="NCBI Taxonomy" id="64702"/>
    <lineage>
        <taxon>Bacteria</taxon>
        <taxon>Bacillati</taxon>
        <taxon>Actinomycetota</taxon>
        <taxon>Actinomycetes</taxon>
        <taxon>Propionibacteriales</taxon>
        <taxon>Propionibacteriaceae</taxon>
        <taxon>Propionibacterium</taxon>
    </lineage>
</organism>
<dbReference type="Gene3D" id="1.10.3860.10">
    <property type="entry name" value="Sodium:dicarboxylate symporter"/>
    <property type="match status" value="1"/>
</dbReference>
<keyword evidence="4 7" id="KW-0812">Transmembrane</keyword>
<dbReference type="InterPro" id="IPR036458">
    <property type="entry name" value="Na:dicarbo_symporter_sf"/>
</dbReference>
<dbReference type="OrthoDB" id="9766690at2"/>
<keyword evidence="2" id="KW-0813">Transport</keyword>
<keyword evidence="6 7" id="KW-0472">Membrane</keyword>
<dbReference type="STRING" id="64702.SAMN05443377_13026"/>
<dbReference type="SUPFAM" id="SSF118215">
    <property type="entry name" value="Proton glutamate symport protein"/>
    <property type="match status" value="1"/>
</dbReference>
<dbReference type="PRINTS" id="PR00173">
    <property type="entry name" value="EDTRNSPORT"/>
</dbReference>
<dbReference type="AlphaFoldDB" id="A0A1H9TW68"/>
<evidence type="ECO:0000256" key="4">
    <source>
        <dbReference type="ARBA" id="ARBA00022692"/>
    </source>
</evidence>
<reference evidence="9" key="1">
    <citation type="submission" date="2016-10" db="EMBL/GenBank/DDBJ databases">
        <authorList>
            <person name="Varghese N."/>
            <person name="Submissions S."/>
        </authorList>
    </citation>
    <scope>NUCLEOTIDE SEQUENCE [LARGE SCALE GENOMIC DNA]</scope>
    <source>
        <strain evidence="9">DSM 16859</strain>
    </source>
</reference>
<keyword evidence="5 7" id="KW-1133">Transmembrane helix</keyword>
<dbReference type="Proteomes" id="UP000198815">
    <property type="component" value="Unassembled WGS sequence"/>
</dbReference>